<reference evidence="3" key="1">
    <citation type="submission" date="2022-11" db="UniProtKB">
        <authorList>
            <consortium name="WormBaseParasite"/>
        </authorList>
    </citation>
    <scope>IDENTIFICATION</scope>
</reference>
<evidence type="ECO:0000313" key="2">
    <source>
        <dbReference type="Proteomes" id="UP000887574"/>
    </source>
</evidence>
<protein>
    <submittedName>
        <fullName evidence="3">Uncharacterized protein</fullName>
    </submittedName>
</protein>
<evidence type="ECO:0000313" key="3">
    <source>
        <dbReference type="WBParaSite" id="jg19916"/>
    </source>
</evidence>
<sequence length="96" mass="10867">MTGKKRILPEVASSSKESDRKNGSFNDTKDDVDEISMPKTSPVKDLKIKKKVKKQKLDPDEIFNGNAPNLQSHLREVQSKVFCSLTESDMQFRNPS</sequence>
<proteinExistence type="predicted"/>
<dbReference type="AlphaFoldDB" id="A0A915DIU2"/>
<organism evidence="2 3">
    <name type="scientific">Ditylenchus dipsaci</name>
    <dbReference type="NCBI Taxonomy" id="166011"/>
    <lineage>
        <taxon>Eukaryota</taxon>
        <taxon>Metazoa</taxon>
        <taxon>Ecdysozoa</taxon>
        <taxon>Nematoda</taxon>
        <taxon>Chromadorea</taxon>
        <taxon>Rhabditida</taxon>
        <taxon>Tylenchina</taxon>
        <taxon>Tylenchomorpha</taxon>
        <taxon>Sphaerularioidea</taxon>
        <taxon>Anguinidae</taxon>
        <taxon>Anguininae</taxon>
        <taxon>Ditylenchus</taxon>
    </lineage>
</organism>
<accession>A0A915DIU2</accession>
<feature type="region of interest" description="Disordered" evidence="1">
    <location>
        <begin position="1"/>
        <end position="46"/>
    </location>
</feature>
<name>A0A915DIU2_9BILA</name>
<dbReference type="WBParaSite" id="jg19916">
    <property type="protein sequence ID" value="jg19916"/>
    <property type="gene ID" value="jg19916"/>
</dbReference>
<keyword evidence="2" id="KW-1185">Reference proteome</keyword>
<dbReference type="Proteomes" id="UP000887574">
    <property type="component" value="Unplaced"/>
</dbReference>
<evidence type="ECO:0000256" key="1">
    <source>
        <dbReference type="SAM" id="MobiDB-lite"/>
    </source>
</evidence>